<evidence type="ECO:0000259" key="6">
    <source>
        <dbReference type="PROSITE" id="PS51635"/>
    </source>
</evidence>
<proteinExistence type="predicted"/>
<evidence type="ECO:0000256" key="4">
    <source>
        <dbReference type="PROSITE-ProRule" id="PRU01161"/>
    </source>
</evidence>
<organism evidence="7 8">
    <name type="scientific">Micromonospora kangleipakensis</name>
    <dbReference type="NCBI Taxonomy" id="1077942"/>
    <lineage>
        <taxon>Bacteria</taxon>
        <taxon>Bacillati</taxon>
        <taxon>Actinomycetota</taxon>
        <taxon>Actinomycetes</taxon>
        <taxon>Micromonosporales</taxon>
        <taxon>Micromonosporaceae</taxon>
        <taxon>Micromonospora</taxon>
    </lineage>
</organism>
<feature type="active site" description="Nucleophile" evidence="4">
    <location>
        <position position="116"/>
    </location>
</feature>
<evidence type="ECO:0000313" key="8">
    <source>
        <dbReference type="Proteomes" id="UP000294114"/>
    </source>
</evidence>
<feature type="short sequence motif" description="GXGXXG" evidence="4">
    <location>
        <begin position="87"/>
        <end position="92"/>
    </location>
</feature>
<evidence type="ECO:0000256" key="1">
    <source>
        <dbReference type="ARBA" id="ARBA00022801"/>
    </source>
</evidence>
<reference evidence="7 8" key="1">
    <citation type="submission" date="2019-02" db="EMBL/GenBank/DDBJ databases">
        <title>Sequencing the genomes of 1000 actinobacteria strains.</title>
        <authorList>
            <person name="Klenk H.-P."/>
        </authorList>
    </citation>
    <scope>NUCLEOTIDE SEQUENCE [LARGE SCALE GENOMIC DNA]</scope>
    <source>
        <strain evidence="7 8">DSM 45612</strain>
    </source>
</reference>
<keyword evidence="5" id="KW-0812">Transmembrane</keyword>
<dbReference type="SUPFAM" id="SSF52151">
    <property type="entry name" value="FabD/lysophospholipase-like"/>
    <property type="match status" value="1"/>
</dbReference>
<keyword evidence="8" id="KW-1185">Reference proteome</keyword>
<sequence length="351" mass="37689">MSRHLRTSNLPTCSDAFSRTPCLGALSGCGNVSGLSTAVRSVVALRDVGAARGDGARQPGRLRRARFGPRARMNVMSGGPVAFVLGGGGVLGAVEVGMLRALFRARIRPDIVLGTSIGAVNGALVAADPSEAVTDRLVRLWASPEASEVYGDSVARQLRRFAARTHLHSPRPLRRLLESELGEETTFADLAVPFRCCAANIERAAEHWFHTGPLVPAVLASASVPGLLPPTQIDGQHYIDGGIVNSIPIGEAVAVGATRIFVLQVGRIERELTPPRRPWEIAQVAFEVARRHRFAREMAALPDGVEVHVLPTGGGSPRDDSPWAYRDMAVVGRRISRAYTASRHYLAQLDR</sequence>
<keyword evidence="3 4" id="KW-0443">Lipid metabolism</keyword>
<evidence type="ECO:0000256" key="3">
    <source>
        <dbReference type="ARBA" id="ARBA00023098"/>
    </source>
</evidence>
<dbReference type="InterPro" id="IPR002641">
    <property type="entry name" value="PNPLA_dom"/>
</dbReference>
<keyword evidence="5" id="KW-0472">Membrane</keyword>
<dbReference type="Proteomes" id="UP000294114">
    <property type="component" value="Unassembled WGS sequence"/>
</dbReference>
<accession>A0A4Q8BKJ5</accession>
<evidence type="ECO:0000313" key="7">
    <source>
        <dbReference type="EMBL" id="RZU77929.1"/>
    </source>
</evidence>
<feature type="short sequence motif" description="DGA/G" evidence="4">
    <location>
        <begin position="240"/>
        <end position="242"/>
    </location>
</feature>
<feature type="short sequence motif" description="GXSXG" evidence="4">
    <location>
        <begin position="114"/>
        <end position="118"/>
    </location>
</feature>
<feature type="domain" description="PNPLA" evidence="6">
    <location>
        <begin position="83"/>
        <end position="253"/>
    </location>
</feature>
<dbReference type="AlphaFoldDB" id="A0A4Q8BKJ5"/>
<dbReference type="InterPro" id="IPR050301">
    <property type="entry name" value="NTE"/>
</dbReference>
<dbReference type="GO" id="GO:0016787">
    <property type="term" value="F:hydrolase activity"/>
    <property type="evidence" value="ECO:0007669"/>
    <property type="project" value="UniProtKB-UniRule"/>
</dbReference>
<keyword evidence="5" id="KW-1133">Transmembrane helix</keyword>
<keyword evidence="1 4" id="KW-0378">Hydrolase</keyword>
<dbReference type="PANTHER" id="PTHR14226">
    <property type="entry name" value="NEUROPATHY TARGET ESTERASE/SWISS CHEESE D.MELANOGASTER"/>
    <property type="match status" value="1"/>
</dbReference>
<evidence type="ECO:0000256" key="5">
    <source>
        <dbReference type="SAM" id="Phobius"/>
    </source>
</evidence>
<feature type="active site" description="Proton acceptor" evidence="4">
    <location>
        <position position="240"/>
    </location>
</feature>
<dbReference type="GO" id="GO:0016042">
    <property type="term" value="P:lipid catabolic process"/>
    <property type="evidence" value="ECO:0007669"/>
    <property type="project" value="UniProtKB-UniRule"/>
</dbReference>
<feature type="transmembrane region" description="Helical" evidence="5">
    <location>
        <begin position="81"/>
        <end position="103"/>
    </location>
</feature>
<comment type="caution">
    <text evidence="7">The sequence shown here is derived from an EMBL/GenBank/DDBJ whole genome shotgun (WGS) entry which is preliminary data.</text>
</comment>
<dbReference type="PANTHER" id="PTHR14226:SF57">
    <property type="entry name" value="BLR7027 PROTEIN"/>
    <property type="match status" value="1"/>
</dbReference>
<gene>
    <name evidence="7" type="ORF">EV384_6673</name>
</gene>
<protein>
    <submittedName>
        <fullName evidence="7">NTE family protein</fullName>
    </submittedName>
</protein>
<name>A0A4Q8BKJ5_9ACTN</name>
<evidence type="ECO:0000256" key="2">
    <source>
        <dbReference type="ARBA" id="ARBA00022963"/>
    </source>
</evidence>
<dbReference type="Gene3D" id="3.40.1090.10">
    <property type="entry name" value="Cytosolic phospholipase A2 catalytic domain"/>
    <property type="match status" value="2"/>
</dbReference>
<keyword evidence="2 4" id="KW-0442">Lipid degradation</keyword>
<dbReference type="InterPro" id="IPR016035">
    <property type="entry name" value="Acyl_Trfase/lysoPLipase"/>
</dbReference>
<dbReference type="PROSITE" id="PS51635">
    <property type="entry name" value="PNPLA"/>
    <property type="match status" value="1"/>
</dbReference>
<dbReference type="Pfam" id="PF01734">
    <property type="entry name" value="Patatin"/>
    <property type="match status" value="1"/>
</dbReference>
<dbReference type="EMBL" id="SHLD01000001">
    <property type="protein sequence ID" value="RZU77929.1"/>
    <property type="molecule type" value="Genomic_DNA"/>
</dbReference>